<organism evidence="1 2">
    <name type="scientific">Cuscuta campestris</name>
    <dbReference type="NCBI Taxonomy" id="132261"/>
    <lineage>
        <taxon>Eukaryota</taxon>
        <taxon>Viridiplantae</taxon>
        <taxon>Streptophyta</taxon>
        <taxon>Embryophyta</taxon>
        <taxon>Tracheophyta</taxon>
        <taxon>Spermatophyta</taxon>
        <taxon>Magnoliopsida</taxon>
        <taxon>eudicotyledons</taxon>
        <taxon>Gunneridae</taxon>
        <taxon>Pentapetalae</taxon>
        <taxon>asterids</taxon>
        <taxon>lamiids</taxon>
        <taxon>Solanales</taxon>
        <taxon>Convolvulaceae</taxon>
        <taxon>Cuscuteae</taxon>
        <taxon>Cuscuta</taxon>
        <taxon>Cuscuta subgen. Grammica</taxon>
        <taxon>Cuscuta sect. Cleistogrammica</taxon>
    </lineage>
</organism>
<evidence type="ECO:0000313" key="2">
    <source>
        <dbReference type="Proteomes" id="UP000595140"/>
    </source>
</evidence>
<dbReference type="AlphaFoldDB" id="A0A484MZJ6"/>
<proteinExistence type="predicted"/>
<sequence length="111" mass="12754">MLMLWVPKLLPKLTLLKLLMKEPTPTLLLKFQMKWTSLTKLKEPSLQLNMELKEPKPLMELELLLMKEPILQLPLNFKEPKQIHEAKAVATEAVTKGIDDADNLSKNTLPN</sequence>
<gene>
    <name evidence="1" type="ORF">CCAM_LOCUS36231</name>
</gene>
<dbReference type="EMBL" id="OOIL02005276">
    <property type="protein sequence ID" value="VFQ94455.1"/>
    <property type="molecule type" value="Genomic_DNA"/>
</dbReference>
<protein>
    <submittedName>
        <fullName evidence="1">Uncharacterized protein</fullName>
    </submittedName>
</protein>
<keyword evidence="2" id="KW-1185">Reference proteome</keyword>
<dbReference type="Proteomes" id="UP000595140">
    <property type="component" value="Unassembled WGS sequence"/>
</dbReference>
<name>A0A484MZJ6_9ASTE</name>
<feature type="non-terminal residue" evidence="1">
    <location>
        <position position="111"/>
    </location>
</feature>
<accession>A0A484MZJ6</accession>
<reference evidence="1 2" key="1">
    <citation type="submission" date="2018-04" db="EMBL/GenBank/DDBJ databases">
        <authorList>
            <person name="Vogel A."/>
        </authorList>
    </citation>
    <scope>NUCLEOTIDE SEQUENCE [LARGE SCALE GENOMIC DNA]</scope>
</reference>
<evidence type="ECO:0000313" key="1">
    <source>
        <dbReference type="EMBL" id="VFQ94455.1"/>
    </source>
</evidence>